<name>A0A964TA62_9FLAO</name>
<gene>
    <name evidence="2" type="ORF">GTQ34_04095</name>
</gene>
<accession>A0A964TA62</accession>
<dbReference type="InterPro" id="IPR001466">
    <property type="entry name" value="Beta-lactam-related"/>
</dbReference>
<dbReference type="EMBL" id="JAAABI010000001">
    <property type="protein sequence ID" value="NAY91092.1"/>
    <property type="molecule type" value="Genomic_DNA"/>
</dbReference>
<organism evidence="2 3">
    <name type="scientific">Flagellimonas ochracea</name>
    <dbReference type="NCBI Taxonomy" id="2696472"/>
    <lineage>
        <taxon>Bacteria</taxon>
        <taxon>Pseudomonadati</taxon>
        <taxon>Bacteroidota</taxon>
        <taxon>Flavobacteriia</taxon>
        <taxon>Flavobacteriales</taxon>
        <taxon>Flavobacteriaceae</taxon>
        <taxon>Flagellimonas</taxon>
    </lineage>
</organism>
<evidence type="ECO:0000313" key="2">
    <source>
        <dbReference type="EMBL" id="NAY91092.1"/>
    </source>
</evidence>
<dbReference type="SUPFAM" id="SSF56601">
    <property type="entry name" value="beta-lactamase/transpeptidase-like"/>
    <property type="match status" value="1"/>
</dbReference>
<proteinExistence type="predicted"/>
<dbReference type="AlphaFoldDB" id="A0A964TA62"/>
<dbReference type="PANTHER" id="PTHR46825">
    <property type="entry name" value="D-ALANYL-D-ALANINE-CARBOXYPEPTIDASE/ENDOPEPTIDASE AMPH"/>
    <property type="match status" value="1"/>
</dbReference>
<evidence type="ECO:0000313" key="3">
    <source>
        <dbReference type="Proteomes" id="UP000667650"/>
    </source>
</evidence>
<dbReference type="PANTHER" id="PTHR46825:SF8">
    <property type="entry name" value="BETA-LACTAMASE-RELATED"/>
    <property type="match status" value="1"/>
</dbReference>
<keyword evidence="2" id="KW-0378">Hydrolase</keyword>
<sequence>MKKLVLLTLSSLIVLCCQENQPTQEKRNSEIFLTDVEEILNQEIPKLQSEQNVPAVGVGLIEDGKIRFIKVYGEHQLGKKATENTVFNVASIAKVITTMTVLKLIDDGNWKLDEPLFNYWIDPDIINDSLHRRITTRHSLTHTTGFNNWRRMNDSGRLEFDFEPGDKYQYSGEGMEYLKIALENKFNKDFGELADSLVFKPLDMNSATLKWIPEKDTLRFAKWYDGNGNEHDVDDYSTPEASAADDLLVTVEDLAKFGISVMDTTLINKSLFLEMVKPQIKIHDNVKQGLGWTIVSGLPNNNYALNHDGGDMGVATTIILLPNSKSGIIVFTNGDNGRILCNAIVKKAIKFGDKIIQKLYWGGEIPEMITINHDLLQKYSGAYQTNQNTVLSFIQRDNALKIVGEGVPGVEIYPKSDTEFFPTDFEVFFEFVDVEEGLKFELKSQGKIILEGIKSQ</sequence>
<evidence type="ECO:0000259" key="1">
    <source>
        <dbReference type="Pfam" id="PF00144"/>
    </source>
</evidence>
<dbReference type="GO" id="GO:0016787">
    <property type="term" value="F:hydrolase activity"/>
    <property type="evidence" value="ECO:0007669"/>
    <property type="project" value="UniProtKB-KW"/>
</dbReference>
<dbReference type="InterPro" id="IPR050491">
    <property type="entry name" value="AmpC-like"/>
</dbReference>
<comment type="caution">
    <text evidence="2">The sequence shown here is derived from an EMBL/GenBank/DDBJ whole genome shotgun (WGS) entry which is preliminary data.</text>
</comment>
<dbReference type="InterPro" id="IPR012338">
    <property type="entry name" value="Beta-lactam/transpept-like"/>
</dbReference>
<feature type="domain" description="Beta-lactamase-related" evidence="1">
    <location>
        <begin position="42"/>
        <end position="336"/>
    </location>
</feature>
<reference evidence="2" key="1">
    <citation type="submission" date="2020-01" db="EMBL/GenBank/DDBJ databases">
        <title>Muricauda ochracea sp. nov., isolated from a tidal flat of Garorim bay in Korea.</title>
        <authorList>
            <person name="Kim D."/>
            <person name="Yoo Y."/>
            <person name="Kim J.-J."/>
        </authorList>
    </citation>
    <scope>NUCLEOTIDE SEQUENCE</scope>
    <source>
        <strain evidence="2">JGD-17</strain>
    </source>
</reference>
<dbReference type="Gene3D" id="3.40.710.10">
    <property type="entry name" value="DD-peptidase/beta-lactamase superfamily"/>
    <property type="match status" value="1"/>
</dbReference>
<dbReference type="Proteomes" id="UP000667650">
    <property type="component" value="Unassembled WGS sequence"/>
</dbReference>
<protein>
    <submittedName>
        <fullName evidence="2">Serine hydrolase</fullName>
    </submittedName>
</protein>
<keyword evidence="3" id="KW-1185">Reference proteome</keyword>
<dbReference type="Pfam" id="PF00144">
    <property type="entry name" value="Beta-lactamase"/>
    <property type="match status" value="1"/>
</dbReference>
<dbReference type="RefSeq" id="WP_166522478.1">
    <property type="nucleotide sequence ID" value="NZ_JAAABI010000001.1"/>
</dbReference>